<reference evidence="3" key="1">
    <citation type="submission" date="2014-12" db="EMBL/GenBank/DDBJ databases">
        <title>Complete Genome Sequencing of Pandoraea pulmonicola DSM 16583.</title>
        <authorList>
            <person name="Chan K.-G."/>
        </authorList>
    </citation>
    <scope>NUCLEOTIDE SEQUENCE [LARGE SCALE GENOMIC DNA]</scope>
    <source>
        <strain evidence="3">DSM 16583</strain>
    </source>
</reference>
<keyword evidence="3" id="KW-1185">Reference proteome</keyword>
<accession>A0AAJ4ZAY0</accession>
<dbReference type="Proteomes" id="UP000035086">
    <property type="component" value="Chromosome"/>
</dbReference>
<dbReference type="KEGG" id="ppul:RO07_13570"/>
<evidence type="ECO:0000313" key="1">
    <source>
        <dbReference type="EMBL" id="AJC21257.1"/>
    </source>
</evidence>
<protein>
    <submittedName>
        <fullName evidence="2">Uncharacterized protein</fullName>
    </submittedName>
</protein>
<evidence type="ECO:0000313" key="4">
    <source>
        <dbReference type="Proteomes" id="UP000254589"/>
    </source>
</evidence>
<dbReference type="AlphaFoldDB" id="A0AAJ4ZAY0"/>
<reference evidence="1" key="2">
    <citation type="submission" date="2016-11" db="EMBL/GenBank/DDBJ databases">
        <title>Complete Genome Sequencing of Pandoraea pulmonicola DSM 16583.</title>
        <authorList>
            <person name="Chan K.-G."/>
        </authorList>
    </citation>
    <scope>NUCLEOTIDE SEQUENCE</scope>
    <source>
        <strain evidence="1">DSM 16583</strain>
    </source>
</reference>
<dbReference type="EMBL" id="CP010310">
    <property type="protein sequence ID" value="AJC21257.1"/>
    <property type="molecule type" value="Genomic_DNA"/>
</dbReference>
<reference evidence="2 4" key="3">
    <citation type="submission" date="2018-06" db="EMBL/GenBank/DDBJ databases">
        <authorList>
            <consortium name="Pathogen Informatics"/>
            <person name="Doyle S."/>
        </authorList>
    </citation>
    <scope>NUCLEOTIDE SEQUENCE [LARGE SCALE GENOMIC DNA]</scope>
    <source>
        <strain evidence="2 4">NCTC13159</strain>
    </source>
</reference>
<dbReference type="EMBL" id="UGSJ01000001">
    <property type="protein sequence ID" value="SUA90045.1"/>
    <property type="molecule type" value="Genomic_DNA"/>
</dbReference>
<organism evidence="2 4">
    <name type="scientific">Pandoraea pulmonicola</name>
    <dbReference type="NCBI Taxonomy" id="93221"/>
    <lineage>
        <taxon>Bacteria</taxon>
        <taxon>Pseudomonadati</taxon>
        <taxon>Pseudomonadota</taxon>
        <taxon>Betaproteobacteria</taxon>
        <taxon>Burkholderiales</taxon>
        <taxon>Burkholderiaceae</taxon>
        <taxon>Pandoraea</taxon>
    </lineage>
</organism>
<name>A0AAJ4ZAY0_PANPU</name>
<sequence length="328" mass="36348">MAIIGAFNLDPRPSVYPGNISADSAAKDISPTPEEPGVFEDLEAHIEAQVATKLDLEFRHLPLQAKALYLDNLNVQVKQKITAALQNLESLSPEDREDLPPELKSSLDHFEATVENVQKNVSDPQVDLVGKYTKYIVALSELVTTIRKQVKGQAEGKSHLNGRLILVELNKFCEKWGKNSEALGKFNDLDAANRAAGRFRAGTVEVVDTGNKENRYEIRVSFSRLIPIAEVVNSPSEVIDNLKNGKHPLDGAVLWEHRLKQVLGEGVNSHVTQSLQLALDEVQKTHNTDVEALSHEASRASTWLDTISQTHSKYMMKLTEILSGFLQV</sequence>
<dbReference type="InterPro" id="IPR036708">
    <property type="entry name" value="BipD-like_sf"/>
</dbReference>
<gene>
    <name evidence="2" type="ORF">NCTC13159_01524</name>
    <name evidence="1" type="ORF">RO07_13570</name>
</gene>
<evidence type="ECO:0000313" key="3">
    <source>
        <dbReference type="Proteomes" id="UP000035086"/>
    </source>
</evidence>
<proteinExistence type="predicted"/>
<evidence type="ECO:0000313" key="2">
    <source>
        <dbReference type="EMBL" id="SUA90045.1"/>
    </source>
</evidence>
<dbReference type="Gene3D" id="1.20.1710.10">
    <property type="entry name" value="IpaD-like"/>
    <property type="match status" value="1"/>
</dbReference>
<dbReference type="RefSeq" id="WP_039408626.1">
    <property type="nucleotide sequence ID" value="NZ_CP010310.2"/>
</dbReference>
<dbReference type="Proteomes" id="UP000254589">
    <property type="component" value="Unassembled WGS sequence"/>
</dbReference>